<gene>
    <name evidence="1" type="ORF">SDC9_210922</name>
</gene>
<dbReference type="EMBL" id="VSSQ01142186">
    <property type="protein sequence ID" value="MPN63167.1"/>
    <property type="molecule type" value="Genomic_DNA"/>
</dbReference>
<dbReference type="AlphaFoldDB" id="A0A645JIJ4"/>
<proteinExistence type="predicted"/>
<evidence type="ECO:0000313" key="1">
    <source>
        <dbReference type="EMBL" id="MPN63167.1"/>
    </source>
</evidence>
<reference evidence="1" key="1">
    <citation type="submission" date="2019-08" db="EMBL/GenBank/DDBJ databases">
        <authorList>
            <person name="Kucharzyk K."/>
            <person name="Murdoch R.W."/>
            <person name="Higgins S."/>
            <person name="Loffler F."/>
        </authorList>
    </citation>
    <scope>NUCLEOTIDE SEQUENCE</scope>
</reference>
<protein>
    <submittedName>
        <fullName evidence="1">Uncharacterized protein</fullName>
    </submittedName>
</protein>
<organism evidence="1">
    <name type="scientific">bioreactor metagenome</name>
    <dbReference type="NCBI Taxonomy" id="1076179"/>
    <lineage>
        <taxon>unclassified sequences</taxon>
        <taxon>metagenomes</taxon>
        <taxon>ecological metagenomes</taxon>
    </lineage>
</organism>
<accession>A0A645JIJ4</accession>
<name>A0A645JIJ4_9ZZZZ</name>
<comment type="caution">
    <text evidence="1">The sequence shown here is derived from an EMBL/GenBank/DDBJ whole genome shotgun (WGS) entry which is preliminary data.</text>
</comment>
<sequence>MKQATLRLTFGQMGHHLVEQALSLVRTIHRAAPQSRAEGAARRHKVPVLVKQAAGVVQISIQRDTLSV</sequence>